<sequence>MVCRLSVKVNPGFRQTARVYHSIPRPRNLHQTLPAALQRARRVGSIHSNKLSALGVLHICITLMCQLHSRDQITDRVCTWAYQIEKLHLLFTPRERDGGVSARRWRADTGIGDVILLFWSACLLFPLLLLSWLLSKLYQVPILYTPFLRRGGYKPFDMEGRCTNPCLVGAG</sequence>
<dbReference type="Proteomes" id="UP000002035">
    <property type="component" value="Unassembled WGS sequence"/>
</dbReference>
<feature type="transmembrane region" description="Helical" evidence="1">
    <location>
        <begin position="114"/>
        <end position="134"/>
    </location>
</feature>
<dbReference type="VEuPathDB" id="FungiDB:MCYG_00267"/>
<gene>
    <name evidence="2" type="ORF">MCYG_00267</name>
</gene>
<keyword evidence="1" id="KW-0812">Transmembrane</keyword>
<keyword evidence="1" id="KW-0472">Membrane</keyword>
<dbReference type="RefSeq" id="XP_002850163.1">
    <property type="nucleotide sequence ID" value="XM_002850117.1"/>
</dbReference>
<dbReference type="GeneID" id="9225143"/>
<accession>C5FCD5</accession>
<dbReference type="AlphaFoldDB" id="C5FCD5"/>
<keyword evidence="3" id="KW-1185">Reference proteome</keyword>
<proteinExistence type="predicted"/>
<name>C5FCD5_ARTOC</name>
<evidence type="ECO:0000313" key="2">
    <source>
        <dbReference type="EMBL" id="EEQ27379.1"/>
    </source>
</evidence>
<protein>
    <submittedName>
        <fullName evidence="2">Uncharacterized protein</fullName>
    </submittedName>
</protein>
<evidence type="ECO:0000313" key="3">
    <source>
        <dbReference type="Proteomes" id="UP000002035"/>
    </source>
</evidence>
<dbReference type="HOGENOM" id="CLU_1562502_0_0_1"/>
<organism evidence="2 3">
    <name type="scientific">Arthroderma otae (strain ATCC MYA-4605 / CBS 113480)</name>
    <name type="common">Microsporum canis</name>
    <dbReference type="NCBI Taxonomy" id="554155"/>
    <lineage>
        <taxon>Eukaryota</taxon>
        <taxon>Fungi</taxon>
        <taxon>Dikarya</taxon>
        <taxon>Ascomycota</taxon>
        <taxon>Pezizomycotina</taxon>
        <taxon>Eurotiomycetes</taxon>
        <taxon>Eurotiomycetidae</taxon>
        <taxon>Onygenales</taxon>
        <taxon>Arthrodermataceae</taxon>
        <taxon>Microsporum</taxon>
    </lineage>
</organism>
<dbReference type="EMBL" id="DS995701">
    <property type="protein sequence ID" value="EEQ27379.1"/>
    <property type="molecule type" value="Genomic_DNA"/>
</dbReference>
<reference evidence="3" key="1">
    <citation type="journal article" date="2012" name="MBio">
        <title>Comparative genome analysis of Trichophyton rubrum and related dermatophytes reveals candidate genes involved in infection.</title>
        <authorList>
            <person name="Martinez D.A."/>
            <person name="Oliver B.G."/>
            <person name="Graeser Y."/>
            <person name="Goldberg J.M."/>
            <person name="Li W."/>
            <person name="Martinez-Rossi N.M."/>
            <person name="Monod M."/>
            <person name="Shelest E."/>
            <person name="Barton R.C."/>
            <person name="Birch E."/>
            <person name="Brakhage A.A."/>
            <person name="Chen Z."/>
            <person name="Gurr S.J."/>
            <person name="Heiman D."/>
            <person name="Heitman J."/>
            <person name="Kosti I."/>
            <person name="Rossi A."/>
            <person name="Saif S."/>
            <person name="Samalova M."/>
            <person name="Saunders C.W."/>
            <person name="Shea T."/>
            <person name="Summerbell R.C."/>
            <person name="Xu J."/>
            <person name="Young S."/>
            <person name="Zeng Q."/>
            <person name="Birren B.W."/>
            <person name="Cuomo C.A."/>
            <person name="White T.C."/>
        </authorList>
    </citation>
    <scope>NUCLEOTIDE SEQUENCE [LARGE SCALE GENOMIC DNA]</scope>
    <source>
        <strain evidence="3">ATCC MYA-4605 / CBS 113480</strain>
    </source>
</reference>
<evidence type="ECO:0000256" key="1">
    <source>
        <dbReference type="SAM" id="Phobius"/>
    </source>
</evidence>
<keyword evidence="1" id="KW-1133">Transmembrane helix</keyword>